<keyword evidence="1" id="KW-0732">Signal</keyword>
<evidence type="ECO:0000256" key="1">
    <source>
        <dbReference type="SAM" id="SignalP"/>
    </source>
</evidence>
<dbReference type="KEGG" id="mpho:DA803_00985"/>
<sequence length="338" mass="39601">MKNKRLYLASLPILSALPIVAVSCNNHTNEDKEPNLHFDTDNIDSNQQQDIIIKNPFPQQILKLYNDEITELFNKTKENYRNYRIKYLPLKRNVEILRNKLISLAREQSIKANSEAITKFYEKWLNNDIKTMKNNLFGIYLFKYTLIFQDVDAVLADTNLVFESKEFVKHLEIIDKRKSGFDVNLGEVQRSIDAAWKFLKSHIYDPSRITKAENLANINIESDKNSHNHSHAIVNLTYEMGLWHEEFMKHNAKQLKDFEADFAKIIPNIVDNINHIEYEDNFKKIDEILSGDNSWTNKYNLLKQSLQEDGKSLLLKIKDLLEKIAKEDNLQKDISLNL</sequence>
<dbReference type="OrthoDB" id="401359at2"/>
<dbReference type="EMBL" id="CP029295">
    <property type="protein sequence ID" value="AXE60666.1"/>
    <property type="molecule type" value="Genomic_DNA"/>
</dbReference>
<reference evidence="2 3" key="1">
    <citation type="submission" date="2018-05" db="EMBL/GenBank/DDBJ databases">
        <title>Annotation of the Mycoplasma phocidae genome.</title>
        <authorList>
            <person name="Brown D.R."/>
            <person name="Kutish G.F."/>
            <person name="Frasca S.Jr."/>
        </authorList>
    </citation>
    <scope>NUCLEOTIDE SEQUENCE [LARGE SCALE GENOMIC DNA]</scope>
    <source>
        <strain evidence="2 3">105</strain>
    </source>
</reference>
<evidence type="ECO:0000313" key="2">
    <source>
        <dbReference type="EMBL" id="AXE60666.1"/>
    </source>
</evidence>
<keyword evidence="3" id="KW-1185">Reference proteome</keyword>
<feature type="signal peptide" evidence="1">
    <location>
        <begin position="1"/>
        <end position="21"/>
    </location>
</feature>
<dbReference type="PROSITE" id="PS51257">
    <property type="entry name" value="PROKAR_LIPOPROTEIN"/>
    <property type="match status" value="1"/>
</dbReference>
<name>A0A2Z5IQZ2_9BACT</name>
<gene>
    <name evidence="2" type="ORF">DA803_00985</name>
</gene>
<proteinExistence type="predicted"/>
<evidence type="ECO:0000313" key="3">
    <source>
        <dbReference type="Proteomes" id="UP000252477"/>
    </source>
</evidence>
<protein>
    <recommendedName>
        <fullName evidence="4">Lipoprotein</fullName>
    </recommendedName>
</protein>
<dbReference type="NCBIfam" id="NF045961">
    <property type="entry name" value="MAG5150_fam_LP"/>
    <property type="match status" value="1"/>
</dbReference>
<dbReference type="AlphaFoldDB" id="A0A2Z5IQZ2"/>
<dbReference type="NCBIfam" id="NF045840">
    <property type="entry name" value="SHxHSH_motif_LP"/>
    <property type="match status" value="1"/>
</dbReference>
<accession>A0A2Z5IQZ2</accession>
<dbReference type="Proteomes" id="UP000252477">
    <property type="component" value="Chromosome"/>
</dbReference>
<dbReference type="RefSeq" id="WP_114190780.1">
    <property type="nucleotide sequence ID" value="NZ_CP029295.1"/>
</dbReference>
<organism evidence="2 3">
    <name type="scientific">[Mycoplasma] phocae</name>
    <dbReference type="NCBI Taxonomy" id="142651"/>
    <lineage>
        <taxon>Bacteria</taxon>
        <taxon>Bacillati</taxon>
        <taxon>Mycoplasmatota</taxon>
        <taxon>Mycoplasmoidales</taxon>
        <taxon>Metamycoplasmataceae</taxon>
        <taxon>Metamycoplasma</taxon>
    </lineage>
</organism>
<evidence type="ECO:0008006" key="4">
    <source>
        <dbReference type="Google" id="ProtNLM"/>
    </source>
</evidence>
<feature type="chain" id="PRO_5016277012" description="Lipoprotein" evidence="1">
    <location>
        <begin position="22"/>
        <end position="338"/>
    </location>
</feature>